<keyword evidence="1" id="KW-0812">Transmembrane</keyword>
<proteinExistence type="predicted"/>
<accession>A0A1H5V3N5</accession>
<dbReference type="RefSeq" id="WP_103905398.1">
    <property type="nucleotide sequence ID" value="NZ_CP049246.1"/>
</dbReference>
<feature type="transmembrane region" description="Helical" evidence="1">
    <location>
        <begin position="9"/>
        <end position="29"/>
    </location>
</feature>
<evidence type="ECO:0000313" key="2">
    <source>
        <dbReference type="EMBL" id="SEF82072.1"/>
    </source>
</evidence>
<keyword evidence="1" id="KW-0472">Membrane</keyword>
<keyword evidence="3" id="KW-1185">Reference proteome</keyword>
<evidence type="ECO:0000313" key="3">
    <source>
        <dbReference type="Proteomes" id="UP000236731"/>
    </source>
</evidence>
<keyword evidence="1" id="KW-1133">Transmembrane helix</keyword>
<feature type="transmembrane region" description="Helical" evidence="1">
    <location>
        <begin position="66"/>
        <end position="85"/>
    </location>
</feature>
<feature type="transmembrane region" description="Helical" evidence="1">
    <location>
        <begin position="97"/>
        <end position="118"/>
    </location>
</feature>
<protein>
    <submittedName>
        <fullName evidence="2">Uncharacterized protein</fullName>
    </submittedName>
</protein>
<dbReference type="AlphaFoldDB" id="A0A1H5V3N5"/>
<sequence length="156" mass="18174">MKKIPLLPGYFRWIGIGLIFLSFVFYLLMQWSESNAFFMDTFVIYSDIPLNSEIVFMKMKRMEMSLTLLLVLLMGGLACIAFARTKIDDEMINHIRLYSWMWSVIAMIGLGIIFSLFIFGLTYLSFSLFFGHVFLVLFIIIFYTNYFRLARGGGAE</sequence>
<feature type="transmembrane region" description="Helical" evidence="1">
    <location>
        <begin position="124"/>
        <end position="143"/>
    </location>
</feature>
<evidence type="ECO:0000256" key="1">
    <source>
        <dbReference type="SAM" id="Phobius"/>
    </source>
</evidence>
<dbReference type="OrthoDB" id="894278at2"/>
<dbReference type="EMBL" id="FNUT01000003">
    <property type="protein sequence ID" value="SEF82072.1"/>
    <property type="molecule type" value="Genomic_DNA"/>
</dbReference>
<organism evidence="2 3">
    <name type="scientific">Sphingobacterium lactis</name>
    <dbReference type="NCBI Taxonomy" id="797291"/>
    <lineage>
        <taxon>Bacteria</taxon>
        <taxon>Pseudomonadati</taxon>
        <taxon>Bacteroidota</taxon>
        <taxon>Sphingobacteriia</taxon>
        <taxon>Sphingobacteriales</taxon>
        <taxon>Sphingobacteriaceae</taxon>
        <taxon>Sphingobacterium</taxon>
    </lineage>
</organism>
<dbReference type="Proteomes" id="UP000236731">
    <property type="component" value="Unassembled WGS sequence"/>
</dbReference>
<name>A0A1H5V3N5_9SPHI</name>
<reference evidence="3" key="1">
    <citation type="submission" date="2016-10" db="EMBL/GenBank/DDBJ databases">
        <authorList>
            <person name="Varghese N."/>
            <person name="Submissions S."/>
        </authorList>
    </citation>
    <scope>NUCLEOTIDE SEQUENCE [LARGE SCALE GENOMIC DNA]</scope>
    <source>
        <strain evidence="3">DSM 22361</strain>
    </source>
</reference>
<gene>
    <name evidence="2" type="ORF">SAMN05421877_1037</name>
</gene>